<sequence length="356" mass="38845">MSDPILSVRKAVKTYGEFRALDAVDLDIREGEFLTLLGPSGSGKTTLLSAIAGFTALSAGEVHARGSNITRLPPEKRDFAMVFQGYALFPTMTVAENVGYPLRVRKYGRSALQARVRDCLDLVQMGQFADRMPHQLSGGQQQRIALARALSFEPDVLLLDEPLSALDKKLRADLQWELKALHERLGVTFIYVTHDQDEALSMSDRIVILKDGAIQQEGAPGALYDWPRTRFVANFLGKSNFISADVVGQGAEGLTVEAAGQRFTLAPRPGLAPQGPVSLALRPERIRLGAPGQEAFTGRVRQISYLGERCQVLVDHDVLGEVLVSQPTWHAGLRPEPQMDVSFGWGAGACVPLLET</sequence>
<feature type="domain" description="ABC transporter" evidence="4">
    <location>
        <begin position="6"/>
        <end position="236"/>
    </location>
</feature>
<dbReference type="SMART" id="SM00382">
    <property type="entry name" value="AAA"/>
    <property type="match status" value="1"/>
</dbReference>
<dbReference type="EMBL" id="JASNJD010000010">
    <property type="protein sequence ID" value="MDK3018877.1"/>
    <property type="molecule type" value="Genomic_DNA"/>
</dbReference>
<protein>
    <submittedName>
        <fullName evidence="5">ABC transporter ATP-binding protein</fullName>
    </submittedName>
</protein>
<reference evidence="5 6" key="1">
    <citation type="submission" date="2023-05" db="EMBL/GenBank/DDBJ databases">
        <title>Pseudodonghicola sp. nov.</title>
        <authorList>
            <person name="Huang J."/>
        </authorList>
    </citation>
    <scope>NUCLEOTIDE SEQUENCE [LARGE SCALE GENOMIC DNA]</scope>
    <source>
        <strain evidence="5 6">IC7</strain>
    </source>
</reference>
<dbReference type="Gene3D" id="3.40.50.300">
    <property type="entry name" value="P-loop containing nucleotide triphosphate hydrolases"/>
    <property type="match status" value="1"/>
</dbReference>
<comment type="caution">
    <text evidence="5">The sequence shown here is derived from an EMBL/GenBank/DDBJ whole genome shotgun (WGS) entry which is preliminary data.</text>
</comment>
<proteinExistence type="predicted"/>
<dbReference type="InterPro" id="IPR017871">
    <property type="entry name" value="ABC_transporter-like_CS"/>
</dbReference>
<dbReference type="PROSITE" id="PS00211">
    <property type="entry name" value="ABC_TRANSPORTER_1"/>
    <property type="match status" value="1"/>
</dbReference>
<dbReference type="GO" id="GO:0005524">
    <property type="term" value="F:ATP binding"/>
    <property type="evidence" value="ECO:0007669"/>
    <property type="project" value="UniProtKB-KW"/>
</dbReference>
<dbReference type="InterPro" id="IPR003593">
    <property type="entry name" value="AAA+_ATPase"/>
</dbReference>
<keyword evidence="2" id="KW-0547">Nucleotide-binding</keyword>
<dbReference type="PANTHER" id="PTHR42781:SF4">
    <property type="entry name" value="SPERMIDINE_PUTRESCINE IMPORT ATP-BINDING PROTEIN POTA"/>
    <property type="match status" value="1"/>
</dbReference>
<dbReference type="SUPFAM" id="SSF52540">
    <property type="entry name" value="P-loop containing nucleoside triphosphate hydrolases"/>
    <property type="match status" value="1"/>
</dbReference>
<dbReference type="SUPFAM" id="SSF50331">
    <property type="entry name" value="MOP-like"/>
    <property type="match status" value="1"/>
</dbReference>
<dbReference type="InterPro" id="IPR050093">
    <property type="entry name" value="ABC_SmlMolc_Importer"/>
</dbReference>
<dbReference type="InterPro" id="IPR013611">
    <property type="entry name" value="Transp-assoc_OB_typ2"/>
</dbReference>
<name>A0ABT7F2M7_9RHOB</name>
<keyword evidence="6" id="KW-1185">Reference proteome</keyword>
<evidence type="ECO:0000256" key="1">
    <source>
        <dbReference type="ARBA" id="ARBA00022448"/>
    </source>
</evidence>
<evidence type="ECO:0000256" key="3">
    <source>
        <dbReference type="ARBA" id="ARBA00022840"/>
    </source>
</evidence>
<dbReference type="InterPro" id="IPR008995">
    <property type="entry name" value="Mo/tungstate-bd_C_term_dom"/>
</dbReference>
<gene>
    <name evidence="5" type="ORF">QO033_14425</name>
</gene>
<dbReference type="Proteomes" id="UP001243757">
    <property type="component" value="Unassembled WGS sequence"/>
</dbReference>
<dbReference type="PROSITE" id="PS50893">
    <property type="entry name" value="ABC_TRANSPORTER_2"/>
    <property type="match status" value="1"/>
</dbReference>
<evidence type="ECO:0000313" key="5">
    <source>
        <dbReference type="EMBL" id="MDK3018877.1"/>
    </source>
</evidence>
<evidence type="ECO:0000259" key="4">
    <source>
        <dbReference type="PROSITE" id="PS50893"/>
    </source>
</evidence>
<dbReference type="Pfam" id="PF08402">
    <property type="entry name" value="TOBE_2"/>
    <property type="match status" value="1"/>
</dbReference>
<keyword evidence="3 5" id="KW-0067">ATP-binding</keyword>
<dbReference type="Gene3D" id="2.40.50.100">
    <property type="match status" value="1"/>
</dbReference>
<dbReference type="InterPro" id="IPR027417">
    <property type="entry name" value="P-loop_NTPase"/>
</dbReference>
<keyword evidence="1" id="KW-0813">Transport</keyword>
<dbReference type="Gene3D" id="2.40.50.140">
    <property type="entry name" value="Nucleic acid-binding proteins"/>
    <property type="match status" value="1"/>
</dbReference>
<organism evidence="5 6">
    <name type="scientific">Pseudodonghicola flavimaris</name>
    <dbReference type="NCBI Taxonomy" id="3050036"/>
    <lineage>
        <taxon>Bacteria</taxon>
        <taxon>Pseudomonadati</taxon>
        <taxon>Pseudomonadota</taxon>
        <taxon>Alphaproteobacteria</taxon>
        <taxon>Rhodobacterales</taxon>
        <taxon>Paracoccaceae</taxon>
        <taxon>Pseudodonghicola</taxon>
    </lineage>
</organism>
<evidence type="ECO:0000256" key="2">
    <source>
        <dbReference type="ARBA" id="ARBA00022741"/>
    </source>
</evidence>
<dbReference type="InterPro" id="IPR012340">
    <property type="entry name" value="NA-bd_OB-fold"/>
</dbReference>
<dbReference type="PANTHER" id="PTHR42781">
    <property type="entry name" value="SPERMIDINE/PUTRESCINE IMPORT ATP-BINDING PROTEIN POTA"/>
    <property type="match status" value="1"/>
</dbReference>
<dbReference type="InterPro" id="IPR003439">
    <property type="entry name" value="ABC_transporter-like_ATP-bd"/>
</dbReference>
<accession>A0ABT7F2M7</accession>
<dbReference type="RefSeq" id="WP_284481683.1">
    <property type="nucleotide sequence ID" value="NZ_JASNJD010000010.1"/>
</dbReference>
<dbReference type="Pfam" id="PF00005">
    <property type="entry name" value="ABC_tran"/>
    <property type="match status" value="1"/>
</dbReference>
<evidence type="ECO:0000313" key="6">
    <source>
        <dbReference type="Proteomes" id="UP001243757"/>
    </source>
</evidence>